<keyword evidence="7" id="KW-0319">Glycerol metabolism</keyword>
<dbReference type="InterPro" id="IPR007130">
    <property type="entry name" value="DAGAT"/>
</dbReference>
<evidence type="ECO:0000256" key="6">
    <source>
        <dbReference type="ARBA" id="ARBA00022692"/>
    </source>
</evidence>
<dbReference type="Pfam" id="PF03982">
    <property type="entry name" value="DAGAT"/>
    <property type="match status" value="1"/>
</dbReference>
<evidence type="ECO:0000256" key="2">
    <source>
        <dbReference type="ARBA" id="ARBA00004771"/>
    </source>
</evidence>
<evidence type="ECO:0000313" key="15">
    <source>
        <dbReference type="Proteomes" id="UP000694569"/>
    </source>
</evidence>
<dbReference type="EC" id="2.3.1.-" evidence="13"/>
<evidence type="ECO:0000256" key="4">
    <source>
        <dbReference type="ARBA" id="ARBA00022516"/>
    </source>
</evidence>
<dbReference type="OrthoDB" id="264532at2759"/>
<keyword evidence="8 13" id="KW-0256">Endoplasmic reticulum</keyword>
<feature type="transmembrane region" description="Helical" evidence="13">
    <location>
        <begin position="43"/>
        <end position="65"/>
    </location>
</feature>
<evidence type="ECO:0000256" key="12">
    <source>
        <dbReference type="ARBA" id="ARBA00023315"/>
    </source>
</evidence>
<reference evidence="14" key="2">
    <citation type="submission" date="2025-09" db="UniProtKB">
        <authorList>
            <consortium name="Ensembl"/>
        </authorList>
    </citation>
    <scope>IDENTIFICATION</scope>
</reference>
<keyword evidence="5 13" id="KW-0808">Transferase</keyword>
<dbReference type="UniPathway" id="UPA00282"/>
<dbReference type="PANTHER" id="PTHR12317:SF36">
    <property type="entry name" value="2-ACYLGLYCEROL O-ACYLTRANSFERASE 3"/>
    <property type="match status" value="1"/>
</dbReference>
<evidence type="ECO:0000256" key="11">
    <source>
        <dbReference type="ARBA" id="ARBA00023136"/>
    </source>
</evidence>
<comment type="subcellular location">
    <subcellularLocation>
        <location evidence="1 13">Endoplasmic reticulum membrane</location>
        <topology evidence="1 13">Multi-pass membrane protein</topology>
    </subcellularLocation>
</comment>
<proteinExistence type="inferred from homology"/>
<evidence type="ECO:0000256" key="1">
    <source>
        <dbReference type="ARBA" id="ARBA00004477"/>
    </source>
</evidence>
<evidence type="ECO:0000256" key="8">
    <source>
        <dbReference type="ARBA" id="ARBA00022824"/>
    </source>
</evidence>
<keyword evidence="15" id="KW-1185">Reference proteome</keyword>
<keyword evidence="9 13" id="KW-1133">Transmembrane helix</keyword>
<dbReference type="GO" id="GO:0004144">
    <property type="term" value="F:diacylglycerol O-acyltransferase activity"/>
    <property type="evidence" value="ECO:0007669"/>
    <property type="project" value="TreeGrafter"/>
</dbReference>
<dbReference type="Proteomes" id="UP000694569">
    <property type="component" value="Unplaced"/>
</dbReference>
<dbReference type="GO" id="GO:0005789">
    <property type="term" value="C:endoplasmic reticulum membrane"/>
    <property type="evidence" value="ECO:0007669"/>
    <property type="project" value="UniProtKB-SubCell"/>
</dbReference>
<keyword evidence="12" id="KW-0012">Acyltransferase</keyword>
<protein>
    <recommendedName>
        <fullName evidence="13">Acyltransferase</fullName>
        <ecNumber evidence="13">2.3.1.-</ecNumber>
    </recommendedName>
</protein>
<keyword evidence="10" id="KW-0443">Lipid metabolism</keyword>
<keyword evidence="4" id="KW-0444">Lipid biosynthesis</keyword>
<name>A0A8C5RBL1_9ANUR</name>
<evidence type="ECO:0000256" key="9">
    <source>
        <dbReference type="ARBA" id="ARBA00022989"/>
    </source>
</evidence>
<evidence type="ECO:0000256" key="5">
    <source>
        <dbReference type="ARBA" id="ARBA00022679"/>
    </source>
</evidence>
<evidence type="ECO:0000313" key="14">
    <source>
        <dbReference type="Ensembl" id="ENSLLEP00000049387.1"/>
    </source>
</evidence>
<organism evidence="14 15">
    <name type="scientific">Leptobrachium leishanense</name>
    <name type="common">Leishan spiny toad</name>
    <dbReference type="NCBI Taxonomy" id="445787"/>
    <lineage>
        <taxon>Eukaryota</taxon>
        <taxon>Metazoa</taxon>
        <taxon>Chordata</taxon>
        <taxon>Craniata</taxon>
        <taxon>Vertebrata</taxon>
        <taxon>Euteleostomi</taxon>
        <taxon>Amphibia</taxon>
        <taxon>Batrachia</taxon>
        <taxon>Anura</taxon>
        <taxon>Pelobatoidea</taxon>
        <taxon>Megophryidae</taxon>
        <taxon>Leptobrachium</taxon>
    </lineage>
</organism>
<dbReference type="Ensembl" id="ENSLLET00000051309.1">
    <property type="protein sequence ID" value="ENSLLEP00000049387.1"/>
    <property type="gene ID" value="ENSLLEG00000031085.1"/>
</dbReference>
<keyword evidence="11 13" id="KW-0472">Membrane</keyword>
<keyword evidence="6 13" id="KW-0812">Transmembrane</keyword>
<evidence type="ECO:0000256" key="13">
    <source>
        <dbReference type="RuleBase" id="RU367023"/>
    </source>
</evidence>
<dbReference type="AlphaFoldDB" id="A0A8C5RBL1"/>
<dbReference type="PANTHER" id="PTHR12317">
    <property type="entry name" value="DIACYLGLYCEROL O-ACYLTRANSFERASE"/>
    <property type="match status" value="1"/>
</dbReference>
<accession>A0A8C5RBL1</accession>
<comment type="pathway">
    <text evidence="2">Glycerolipid metabolism; triacylglycerol biosynthesis.</text>
</comment>
<evidence type="ECO:0000256" key="10">
    <source>
        <dbReference type="ARBA" id="ARBA00023098"/>
    </source>
</evidence>
<evidence type="ECO:0000256" key="3">
    <source>
        <dbReference type="ARBA" id="ARBA00005420"/>
    </source>
</evidence>
<sequence>SNCVVSITGTKMYIETDGHHFWWLLIHLDHSCSCFLGPMCTLILLYLMFTSLWLIPVVYLTWLFFDWDTPERGGRRTEWVRRWSVWVGFRDYFPIKLVQSSSLSPDRNYVLGCHPHGIMSFASFCNFATEANGFSNLYPGVRPWYAVLAGNFRFPLFRDYLMSAGLVPVNKDSIRFLLSQCGPGNAVFIVVGGAAESLQSRPGEHIVMLTGRKGFVRMALQQGADLVPVYTFGENEIYEQVRLNPDSWGWKLQLLFQKFVGFAPCLFYGRGVFNVESWGLNPIPRPLTTVVGRPIRVAYSLVPSEEEVSHYHELYTEGLKQLFDEYKVSCGLSKDDTLRII</sequence>
<reference evidence="14" key="1">
    <citation type="submission" date="2025-08" db="UniProtKB">
        <authorList>
            <consortium name="Ensembl"/>
        </authorList>
    </citation>
    <scope>IDENTIFICATION</scope>
</reference>
<dbReference type="GO" id="GO:0019432">
    <property type="term" value="P:triglyceride biosynthetic process"/>
    <property type="evidence" value="ECO:0007669"/>
    <property type="project" value="UniProtKB-UniPathway"/>
</dbReference>
<dbReference type="GO" id="GO:0006071">
    <property type="term" value="P:glycerol metabolic process"/>
    <property type="evidence" value="ECO:0007669"/>
    <property type="project" value="UniProtKB-KW"/>
</dbReference>
<comment type="similarity">
    <text evidence="3 13">Belongs to the diacylglycerol acyltransferase family.</text>
</comment>
<comment type="caution">
    <text evidence="13">Lacks conserved residue(s) required for the propagation of feature annotation.</text>
</comment>
<evidence type="ECO:0000256" key="7">
    <source>
        <dbReference type="ARBA" id="ARBA00022798"/>
    </source>
</evidence>
<dbReference type="GeneTree" id="ENSGT01030000234582"/>
<dbReference type="CDD" id="cd07987">
    <property type="entry name" value="LPLAT_MGAT-like"/>
    <property type="match status" value="1"/>
</dbReference>